<protein>
    <submittedName>
        <fullName evidence="3">Outer membrane lipoprotein carrier protein LolA</fullName>
    </submittedName>
</protein>
<dbReference type="RefSeq" id="WP_161139182.1">
    <property type="nucleotide sequence ID" value="NZ_SPKJ01000006.1"/>
</dbReference>
<organism evidence="3 4">
    <name type="scientific">Propylenella binzhouense</name>
    <dbReference type="NCBI Taxonomy" id="2555902"/>
    <lineage>
        <taxon>Bacteria</taxon>
        <taxon>Pseudomonadati</taxon>
        <taxon>Pseudomonadota</taxon>
        <taxon>Alphaproteobacteria</taxon>
        <taxon>Hyphomicrobiales</taxon>
        <taxon>Propylenellaceae</taxon>
        <taxon>Propylenella</taxon>
    </lineage>
</organism>
<dbReference type="PANTHER" id="PTHR35869">
    <property type="entry name" value="OUTER-MEMBRANE LIPOPROTEIN CARRIER PROTEIN"/>
    <property type="match status" value="1"/>
</dbReference>
<feature type="signal peptide" evidence="2">
    <location>
        <begin position="1"/>
        <end position="26"/>
    </location>
</feature>
<proteinExistence type="predicted"/>
<dbReference type="OrthoDB" id="9800501at2"/>
<reference evidence="3" key="1">
    <citation type="submission" date="2019-03" db="EMBL/GenBank/DDBJ databases">
        <title>Afifella sp. nov., isolated from activated sludge.</title>
        <authorList>
            <person name="Li Q."/>
            <person name="Liu Y."/>
        </authorList>
    </citation>
    <scope>NUCLEOTIDE SEQUENCE</scope>
    <source>
        <strain evidence="3">L72</strain>
    </source>
</reference>
<feature type="chain" id="PRO_5037110000" evidence="2">
    <location>
        <begin position="27"/>
        <end position="212"/>
    </location>
</feature>
<dbReference type="EMBL" id="SPKJ01000006">
    <property type="protein sequence ID" value="MYZ46843.1"/>
    <property type="molecule type" value="Genomic_DNA"/>
</dbReference>
<dbReference type="SUPFAM" id="SSF89392">
    <property type="entry name" value="Prokaryotic lipoproteins and lipoprotein localization factors"/>
    <property type="match status" value="1"/>
</dbReference>
<dbReference type="CDD" id="cd16325">
    <property type="entry name" value="LolA"/>
    <property type="match status" value="1"/>
</dbReference>
<keyword evidence="3" id="KW-0449">Lipoprotein</keyword>
<dbReference type="InterPro" id="IPR029046">
    <property type="entry name" value="LolA/LolB/LppX"/>
</dbReference>
<dbReference type="InterPro" id="IPR004564">
    <property type="entry name" value="OM_lipoprot_carrier_LolA-like"/>
</dbReference>
<dbReference type="Pfam" id="PF03548">
    <property type="entry name" value="LolA"/>
    <property type="match status" value="1"/>
</dbReference>
<evidence type="ECO:0000256" key="1">
    <source>
        <dbReference type="ARBA" id="ARBA00022729"/>
    </source>
</evidence>
<dbReference type="Proteomes" id="UP000773614">
    <property type="component" value="Unassembled WGS sequence"/>
</dbReference>
<accession>A0A964T1U8</accession>
<evidence type="ECO:0000313" key="3">
    <source>
        <dbReference type="EMBL" id="MYZ46843.1"/>
    </source>
</evidence>
<evidence type="ECO:0000313" key="4">
    <source>
        <dbReference type="Proteomes" id="UP000773614"/>
    </source>
</evidence>
<sequence length="212" mass="23315">MKTAGIARRLALAAALFLSALPSAQAFGERETQALKEISEKFQSVQTMSGDFVQFGPSGEKSGGEFYLARPGRINFTYDPPSAVSVISDGDSVLVFDKKLQTYDIWPLSKTPLKYLLQSNLDLSSFEKVSAVNIEPDLVNVTIVDDSRFGGGTLTLIFDRVTKELRQWSVIDDQGLQTSVSIYNVDTDKKLASSLFKIDYAAATNAARERNR</sequence>
<keyword evidence="4" id="KW-1185">Reference proteome</keyword>
<comment type="caution">
    <text evidence="3">The sequence shown here is derived from an EMBL/GenBank/DDBJ whole genome shotgun (WGS) entry which is preliminary data.</text>
</comment>
<keyword evidence="1 2" id="KW-0732">Signal</keyword>
<dbReference type="Gene3D" id="2.50.20.10">
    <property type="entry name" value="Lipoprotein localisation LolA/LolB/LppX"/>
    <property type="match status" value="1"/>
</dbReference>
<gene>
    <name evidence="3" type="ORF">E4O86_03820</name>
</gene>
<name>A0A964T1U8_9HYPH</name>
<evidence type="ECO:0000256" key="2">
    <source>
        <dbReference type="SAM" id="SignalP"/>
    </source>
</evidence>
<dbReference type="PANTHER" id="PTHR35869:SF1">
    <property type="entry name" value="OUTER-MEMBRANE LIPOPROTEIN CARRIER PROTEIN"/>
    <property type="match status" value="1"/>
</dbReference>
<dbReference type="AlphaFoldDB" id="A0A964T1U8"/>